<dbReference type="EMBL" id="KK100648">
    <property type="protein sequence ID" value="KIZ04539.1"/>
    <property type="molecule type" value="Genomic_DNA"/>
</dbReference>
<organism evidence="2 3">
    <name type="scientific">Monoraphidium neglectum</name>
    <dbReference type="NCBI Taxonomy" id="145388"/>
    <lineage>
        <taxon>Eukaryota</taxon>
        <taxon>Viridiplantae</taxon>
        <taxon>Chlorophyta</taxon>
        <taxon>core chlorophytes</taxon>
        <taxon>Chlorophyceae</taxon>
        <taxon>CS clade</taxon>
        <taxon>Sphaeropleales</taxon>
        <taxon>Selenastraceae</taxon>
        <taxon>Monoraphidium</taxon>
    </lineage>
</organism>
<dbReference type="RefSeq" id="XP_013903558.1">
    <property type="nucleotide sequence ID" value="XM_014048104.1"/>
</dbReference>
<evidence type="ECO:0000256" key="1">
    <source>
        <dbReference type="SAM" id="SignalP"/>
    </source>
</evidence>
<dbReference type="GeneID" id="25736295"/>
<reference evidence="2 3" key="1">
    <citation type="journal article" date="2013" name="BMC Genomics">
        <title>Reconstruction of the lipid metabolism for the microalga Monoraphidium neglectum from its genome sequence reveals characteristics suitable for biofuel production.</title>
        <authorList>
            <person name="Bogen C."/>
            <person name="Al-Dilaimi A."/>
            <person name="Albersmeier A."/>
            <person name="Wichmann J."/>
            <person name="Grundmann M."/>
            <person name="Rupp O."/>
            <person name="Lauersen K.J."/>
            <person name="Blifernez-Klassen O."/>
            <person name="Kalinowski J."/>
            <person name="Goesmann A."/>
            <person name="Mussgnug J.H."/>
            <person name="Kruse O."/>
        </authorList>
    </citation>
    <scope>NUCLEOTIDE SEQUENCE [LARGE SCALE GENOMIC DNA]</scope>
    <source>
        <strain evidence="2 3">SAG 48.87</strain>
    </source>
</reference>
<dbReference type="OrthoDB" id="10265840at2759"/>
<sequence length="140" mass="15093">MRRGVNQGRLILFAPFLLGSLKAVSWVKRVLFNEEPFKLAMGTLNDIAKDMEGSCECAVRDESAGGCKRGSLEVGPCIFHEVLAAEGQTHLLRHLCCQHNATWLDAYSGHGVTAELSQCKTRGDSLCRIDISAGTGGGKT</sequence>
<proteinExistence type="predicted"/>
<name>A0A0D2LCR7_9CHLO</name>
<protein>
    <submittedName>
        <fullName evidence="2">Uncharacterized protein</fullName>
    </submittedName>
</protein>
<feature type="chain" id="PRO_5002257761" evidence="1">
    <location>
        <begin position="24"/>
        <end position="140"/>
    </location>
</feature>
<keyword evidence="3" id="KW-1185">Reference proteome</keyword>
<accession>A0A0D2LCR7</accession>
<evidence type="ECO:0000313" key="2">
    <source>
        <dbReference type="EMBL" id="KIZ04539.1"/>
    </source>
</evidence>
<gene>
    <name evidence="2" type="ORF">MNEG_3417</name>
</gene>
<evidence type="ECO:0000313" key="3">
    <source>
        <dbReference type="Proteomes" id="UP000054498"/>
    </source>
</evidence>
<dbReference type="AlphaFoldDB" id="A0A0D2LCR7"/>
<dbReference type="STRING" id="145388.A0A0D2LCR7"/>
<dbReference type="Proteomes" id="UP000054498">
    <property type="component" value="Unassembled WGS sequence"/>
</dbReference>
<dbReference type="KEGG" id="mng:MNEG_3417"/>
<keyword evidence="1" id="KW-0732">Signal</keyword>
<feature type="signal peptide" evidence="1">
    <location>
        <begin position="1"/>
        <end position="23"/>
    </location>
</feature>